<feature type="compositionally biased region" description="Polar residues" evidence="2">
    <location>
        <begin position="798"/>
        <end position="807"/>
    </location>
</feature>
<feature type="coiled-coil region" evidence="1">
    <location>
        <begin position="186"/>
        <end position="317"/>
    </location>
</feature>
<proteinExistence type="predicted"/>
<evidence type="ECO:0000313" key="4">
    <source>
        <dbReference type="Proteomes" id="UP001140502"/>
    </source>
</evidence>
<evidence type="ECO:0000256" key="2">
    <source>
        <dbReference type="SAM" id="MobiDB-lite"/>
    </source>
</evidence>
<organism evidence="3 4">
    <name type="scientific">Fusarium piperis</name>
    <dbReference type="NCBI Taxonomy" id="1435070"/>
    <lineage>
        <taxon>Eukaryota</taxon>
        <taxon>Fungi</taxon>
        <taxon>Dikarya</taxon>
        <taxon>Ascomycota</taxon>
        <taxon>Pezizomycotina</taxon>
        <taxon>Sordariomycetes</taxon>
        <taxon>Hypocreomycetidae</taxon>
        <taxon>Hypocreales</taxon>
        <taxon>Nectriaceae</taxon>
        <taxon>Fusarium</taxon>
        <taxon>Fusarium solani species complex</taxon>
    </lineage>
</organism>
<feature type="compositionally biased region" description="Polar residues" evidence="2">
    <location>
        <begin position="559"/>
        <end position="571"/>
    </location>
</feature>
<dbReference type="Proteomes" id="UP001140502">
    <property type="component" value="Unassembled WGS sequence"/>
</dbReference>
<feature type="compositionally biased region" description="Polar residues" evidence="2">
    <location>
        <begin position="14"/>
        <end position="48"/>
    </location>
</feature>
<dbReference type="EMBL" id="JAPEUR010000183">
    <property type="protein sequence ID" value="KAJ4316328.1"/>
    <property type="molecule type" value="Genomic_DNA"/>
</dbReference>
<evidence type="ECO:0000256" key="1">
    <source>
        <dbReference type="SAM" id="Coils"/>
    </source>
</evidence>
<keyword evidence="1" id="KW-0175">Coiled coil</keyword>
<gene>
    <name evidence="3" type="ORF">N0V84_007907</name>
</gene>
<feature type="region of interest" description="Disordered" evidence="2">
    <location>
        <begin position="756"/>
        <end position="815"/>
    </location>
</feature>
<protein>
    <submittedName>
        <fullName evidence="3">Uncharacterized protein</fullName>
    </submittedName>
</protein>
<keyword evidence="4" id="KW-1185">Reference proteome</keyword>
<name>A0A9W8W928_9HYPO</name>
<feature type="compositionally biased region" description="Basic and acidic residues" evidence="2">
    <location>
        <begin position="756"/>
        <end position="797"/>
    </location>
</feature>
<dbReference type="PANTHER" id="PTHR18937">
    <property type="entry name" value="STRUCTURAL MAINTENANCE OF CHROMOSOMES SMC FAMILY MEMBER"/>
    <property type="match status" value="1"/>
</dbReference>
<dbReference type="OrthoDB" id="5091933at2759"/>
<reference evidence="3" key="1">
    <citation type="submission" date="2022-10" db="EMBL/GenBank/DDBJ databases">
        <title>Tapping the CABI collections for fungal endophytes: first genome assemblies for Collariella, Neodidymelliopsis, Ascochyta clinopodiicola, Didymella pomorum, Didymosphaeria variabile, Neocosmospora piperis and Neocucurbitaria cava.</title>
        <authorList>
            <person name="Hill R."/>
        </authorList>
    </citation>
    <scope>NUCLEOTIDE SEQUENCE</scope>
    <source>
        <strain evidence="3">IMI 366586</strain>
    </source>
</reference>
<feature type="region of interest" description="Disordered" evidence="2">
    <location>
        <begin position="533"/>
        <end position="575"/>
    </location>
</feature>
<accession>A0A9W8W928</accession>
<comment type="caution">
    <text evidence="3">The sequence shown here is derived from an EMBL/GenBank/DDBJ whole genome shotgun (WGS) entry which is preliminary data.</text>
</comment>
<feature type="region of interest" description="Disordered" evidence="2">
    <location>
        <begin position="1"/>
        <end position="48"/>
    </location>
</feature>
<dbReference type="AlphaFoldDB" id="A0A9W8W928"/>
<feature type="region of interest" description="Disordered" evidence="2">
    <location>
        <begin position="1055"/>
        <end position="1083"/>
    </location>
</feature>
<feature type="compositionally biased region" description="Low complexity" evidence="2">
    <location>
        <begin position="541"/>
        <end position="558"/>
    </location>
</feature>
<evidence type="ECO:0000313" key="3">
    <source>
        <dbReference type="EMBL" id="KAJ4316328.1"/>
    </source>
</evidence>
<feature type="compositionally biased region" description="Acidic residues" evidence="2">
    <location>
        <begin position="1066"/>
        <end position="1083"/>
    </location>
</feature>
<sequence length="1083" mass="124092">MNDTDMEGVDPVTQDGQQPDANNGDQVQPTTEAVENQQSDTVSQGDQIDQNTAEYYENLQNRQRHDHEWWGAVHPYPRPGHPDREFMFARNPPISDQEFLDINAAYNNVATDNGTEPFNTLGVSMRPTTPPMERAKKQVDGLAEQGFEVTWALRDEIYEIFTRDSGLIAALQEYCRDGQGVPPAQANELLKMVDRLKALMAEEMAKHSKQLQELNDGFDDYKESTEERAKKLEDRCSEAESKLTEAKDRLQSKQNELDKIHQQGGVDPKEDSIKKINELKEENFVLSKKVERLEEEMAQGKENRDQLQSNFDDKANELCQSEEKVSRLLKEKAVLQSKIVMYQAGKSREEVEGGTEDDFDVSFEHEADLKAAQQCAERAEREREQGNLFHQHFYKTMKEKASAWQARTTTANESSQQYGSSVSNDTVELLQEVTQDWDDAVSEFQKAWPPAFGAFHGGQVEEDNVLKDVLEGSSKKLRERYEEAQRQLRNVREQEATLIEEFHKINEKTSDKETKARVLQGLIENLEKLAEERGRLSAKTESSSSRPSNSDPESPNRSTTPGNNRSSTFASSPPEDIWRLKDELSSYKDLAVQNEDDISDLENEKEKLIRVVDQLQQKNERLEDQLGEYRDMIKDLEVRKKDVIDNHAGLIDEQNILKADLKRIRDDKEELERLQKETIKKLKDVETEKTQLESKRVVGQTQLKKLQDDKDSLEKLRQDDVKRLKDLQDQKERIEAALNKAGVDTKQLDDLRKEKAQLESQHATDQDDLDKARADNKGLTAERDELQKSLERKRQETRGLQQANQQLHVDHKERQRRLERNIEALQRSHSTNEKQLKGQWVCNYQSADALIRAAGVLRQDGDRTPTADGGPDMSPMDRINYLNLSVFLRTRNYVQLALREGCNRLANMLIHDANNWAEQCADDISKMNPSVNVQIRASIYVLNGLKKAMVAKDMDEINKGARELKHGQKLLIEEAADPATFGQLIDLAESLVNWLNRLNISHDNPERIRGLQADKVSWKKNIEFVVKRRAKKLQGGVRDDPNLKASVLRRTGLHSPLTPEKWDQDIGLEEPLFNDDEDDDATP</sequence>